<comment type="caution">
    <text evidence="1">The sequence shown here is derived from an EMBL/GenBank/DDBJ whole genome shotgun (WGS) entry which is preliminary data.</text>
</comment>
<proteinExistence type="predicted"/>
<keyword evidence="2" id="KW-1185">Reference proteome</keyword>
<name>A0A212F3T7_DANPL</name>
<reference evidence="1 2" key="1">
    <citation type="journal article" date="2011" name="Cell">
        <title>The monarch butterfly genome yields insights into long-distance migration.</title>
        <authorList>
            <person name="Zhan S."/>
            <person name="Merlin C."/>
            <person name="Boore J.L."/>
            <person name="Reppert S.M."/>
        </authorList>
    </citation>
    <scope>NUCLEOTIDE SEQUENCE [LARGE SCALE GENOMIC DNA]</scope>
    <source>
        <strain evidence="1">F-2</strain>
    </source>
</reference>
<dbReference type="Proteomes" id="UP000007151">
    <property type="component" value="Unassembled WGS sequence"/>
</dbReference>
<evidence type="ECO:0000313" key="2">
    <source>
        <dbReference type="Proteomes" id="UP000007151"/>
    </source>
</evidence>
<evidence type="ECO:0000313" key="1">
    <source>
        <dbReference type="EMBL" id="OWR48408.1"/>
    </source>
</evidence>
<dbReference type="KEGG" id="dpl:KGM_202891"/>
<organism evidence="1 2">
    <name type="scientific">Danaus plexippus plexippus</name>
    <dbReference type="NCBI Taxonomy" id="278856"/>
    <lineage>
        <taxon>Eukaryota</taxon>
        <taxon>Metazoa</taxon>
        <taxon>Ecdysozoa</taxon>
        <taxon>Arthropoda</taxon>
        <taxon>Hexapoda</taxon>
        <taxon>Insecta</taxon>
        <taxon>Pterygota</taxon>
        <taxon>Neoptera</taxon>
        <taxon>Endopterygota</taxon>
        <taxon>Lepidoptera</taxon>
        <taxon>Glossata</taxon>
        <taxon>Ditrysia</taxon>
        <taxon>Papilionoidea</taxon>
        <taxon>Nymphalidae</taxon>
        <taxon>Danainae</taxon>
        <taxon>Danaini</taxon>
        <taxon>Danaina</taxon>
        <taxon>Danaus</taxon>
        <taxon>Danaus</taxon>
    </lineage>
</organism>
<protein>
    <submittedName>
        <fullName evidence="1">Uncharacterized protein</fullName>
    </submittedName>
</protein>
<dbReference type="AlphaFoldDB" id="A0A212F3T7"/>
<gene>
    <name evidence="1" type="ORF">KGM_202891</name>
</gene>
<dbReference type="InParanoid" id="A0A212F3T7"/>
<accession>A0A212F3T7</accession>
<dbReference type="EMBL" id="AGBW02010485">
    <property type="protein sequence ID" value="OWR48408.1"/>
    <property type="molecule type" value="Genomic_DNA"/>
</dbReference>
<sequence length="69" mass="8014">MSVYDSLRLCSHQVTRLVVFPLTLYDDSIVTRRHNDSPNKLNRPESSQHIIHVTRYILNSEVLFNTSAD</sequence>